<dbReference type="SUPFAM" id="SSF46785">
    <property type="entry name" value="Winged helix' DNA-binding domain"/>
    <property type="match status" value="1"/>
</dbReference>
<dbReference type="EMBL" id="JBHMCA010000060">
    <property type="protein sequence ID" value="MFB9448850.1"/>
    <property type="molecule type" value="Genomic_DNA"/>
</dbReference>
<dbReference type="Pfam" id="PF13545">
    <property type="entry name" value="HTH_Crp_2"/>
    <property type="match status" value="1"/>
</dbReference>
<dbReference type="InterPro" id="IPR018490">
    <property type="entry name" value="cNMP-bd_dom_sf"/>
</dbReference>
<evidence type="ECO:0000256" key="2">
    <source>
        <dbReference type="ARBA" id="ARBA00023125"/>
    </source>
</evidence>
<accession>A0ABV5MJ04</accession>
<evidence type="ECO:0000313" key="7">
    <source>
        <dbReference type="Proteomes" id="UP001589608"/>
    </source>
</evidence>
<keyword evidence="3" id="KW-0804">Transcription</keyword>
<dbReference type="InterPro" id="IPR000595">
    <property type="entry name" value="cNMP-bd_dom"/>
</dbReference>
<keyword evidence="2" id="KW-0238">DNA-binding</keyword>
<dbReference type="InterPro" id="IPR036390">
    <property type="entry name" value="WH_DNA-bd_sf"/>
</dbReference>
<dbReference type="PANTHER" id="PTHR24567:SF74">
    <property type="entry name" value="HTH-TYPE TRANSCRIPTIONAL REGULATOR ARCR"/>
    <property type="match status" value="1"/>
</dbReference>
<dbReference type="PROSITE" id="PS50042">
    <property type="entry name" value="CNMP_BINDING_3"/>
    <property type="match status" value="1"/>
</dbReference>
<evidence type="ECO:0000259" key="4">
    <source>
        <dbReference type="PROSITE" id="PS50042"/>
    </source>
</evidence>
<dbReference type="PROSITE" id="PS51063">
    <property type="entry name" value="HTH_CRP_2"/>
    <property type="match status" value="1"/>
</dbReference>
<dbReference type="SUPFAM" id="SSF51206">
    <property type="entry name" value="cAMP-binding domain-like"/>
    <property type="match status" value="1"/>
</dbReference>
<dbReference type="RefSeq" id="WP_223093967.1">
    <property type="nucleotide sequence ID" value="NZ_CP061913.1"/>
</dbReference>
<dbReference type="SMART" id="SM00100">
    <property type="entry name" value="cNMP"/>
    <property type="match status" value="1"/>
</dbReference>
<feature type="domain" description="HTH crp-type" evidence="5">
    <location>
        <begin position="142"/>
        <end position="215"/>
    </location>
</feature>
<evidence type="ECO:0000256" key="3">
    <source>
        <dbReference type="ARBA" id="ARBA00023163"/>
    </source>
</evidence>
<proteinExistence type="predicted"/>
<dbReference type="Pfam" id="PF00027">
    <property type="entry name" value="cNMP_binding"/>
    <property type="match status" value="1"/>
</dbReference>
<dbReference type="InterPro" id="IPR012318">
    <property type="entry name" value="HTH_CRP"/>
</dbReference>
<evidence type="ECO:0000256" key="1">
    <source>
        <dbReference type="ARBA" id="ARBA00023015"/>
    </source>
</evidence>
<dbReference type="Proteomes" id="UP001589608">
    <property type="component" value="Unassembled WGS sequence"/>
</dbReference>
<organism evidence="6 7">
    <name type="scientific">Dactylosporangium vinaceum</name>
    <dbReference type="NCBI Taxonomy" id="53362"/>
    <lineage>
        <taxon>Bacteria</taxon>
        <taxon>Bacillati</taxon>
        <taxon>Actinomycetota</taxon>
        <taxon>Actinomycetes</taxon>
        <taxon>Micromonosporales</taxon>
        <taxon>Micromonosporaceae</taxon>
        <taxon>Dactylosporangium</taxon>
    </lineage>
</organism>
<keyword evidence="7" id="KW-1185">Reference proteome</keyword>
<evidence type="ECO:0000259" key="5">
    <source>
        <dbReference type="PROSITE" id="PS51063"/>
    </source>
</evidence>
<dbReference type="InterPro" id="IPR014710">
    <property type="entry name" value="RmlC-like_jellyroll"/>
</dbReference>
<reference evidence="6 7" key="1">
    <citation type="submission" date="2024-09" db="EMBL/GenBank/DDBJ databases">
        <authorList>
            <person name="Sun Q."/>
            <person name="Mori K."/>
        </authorList>
    </citation>
    <scope>NUCLEOTIDE SEQUENCE [LARGE SCALE GENOMIC DNA]</scope>
    <source>
        <strain evidence="6 7">JCM 3307</strain>
    </source>
</reference>
<protein>
    <submittedName>
        <fullName evidence="6">Crp/Fnr family transcriptional regulator</fullName>
    </submittedName>
</protein>
<evidence type="ECO:0000313" key="6">
    <source>
        <dbReference type="EMBL" id="MFB9448850.1"/>
    </source>
</evidence>
<sequence>MEPLPDPTYWDDLTTGAQAALLAAGEIVRIAPRRPVLTPATEPGEVFIIRQGLVKIVARAGSKQVVLALRGPGDILGESACLDRRPGSSSALAIGWVEVHRVTREPFADILDRHPVVRDQMVKTATARARESGRDRVAAATMNVAQRLARVLLKIALRYGLPSDDGGVTIPRLPVPDLAAYVGGGTSSVARVIKNWRDRSILATNPYSMTVHRPDDLHRIVGADAPPS</sequence>
<dbReference type="Gene3D" id="2.60.120.10">
    <property type="entry name" value="Jelly Rolls"/>
    <property type="match status" value="1"/>
</dbReference>
<feature type="domain" description="Cyclic nucleotide-binding" evidence="4">
    <location>
        <begin position="9"/>
        <end position="128"/>
    </location>
</feature>
<dbReference type="InterPro" id="IPR050397">
    <property type="entry name" value="Env_Response_Regulators"/>
</dbReference>
<comment type="caution">
    <text evidence="6">The sequence shown here is derived from an EMBL/GenBank/DDBJ whole genome shotgun (WGS) entry which is preliminary data.</text>
</comment>
<dbReference type="CDD" id="cd00038">
    <property type="entry name" value="CAP_ED"/>
    <property type="match status" value="1"/>
</dbReference>
<dbReference type="PANTHER" id="PTHR24567">
    <property type="entry name" value="CRP FAMILY TRANSCRIPTIONAL REGULATORY PROTEIN"/>
    <property type="match status" value="1"/>
</dbReference>
<gene>
    <name evidence="6" type="ORF">ACFFTR_37725</name>
</gene>
<name>A0ABV5MJ04_9ACTN</name>
<keyword evidence="1" id="KW-0805">Transcription regulation</keyword>